<keyword evidence="6" id="KW-1185">Reference proteome</keyword>
<dbReference type="InterPro" id="IPR000835">
    <property type="entry name" value="HTH_MarR-typ"/>
</dbReference>
<dbReference type="InterPro" id="IPR052067">
    <property type="entry name" value="Metal_resp_HTH_trans_reg"/>
</dbReference>
<evidence type="ECO:0000256" key="3">
    <source>
        <dbReference type="ARBA" id="ARBA00023163"/>
    </source>
</evidence>
<comment type="caution">
    <text evidence="5">The sequence shown here is derived from an EMBL/GenBank/DDBJ whole genome shotgun (WGS) entry which is preliminary data.</text>
</comment>
<dbReference type="InterPro" id="IPR023187">
    <property type="entry name" value="Tscrpt_reg_MarR-type_CS"/>
</dbReference>
<dbReference type="EMBL" id="BMBA01000002">
    <property type="protein sequence ID" value="GFZ32415.1"/>
    <property type="molecule type" value="Genomic_DNA"/>
</dbReference>
<dbReference type="PROSITE" id="PS50995">
    <property type="entry name" value="HTH_MARR_2"/>
    <property type="match status" value="1"/>
</dbReference>
<dbReference type="PANTHER" id="PTHR35790:SF4">
    <property type="entry name" value="HTH-TYPE TRANSCRIPTIONAL REGULATOR PCHR"/>
    <property type="match status" value="1"/>
</dbReference>
<dbReference type="PROSITE" id="PS01117">
    <property type="entry name" value="HTH_MARR_1"/>
    <property type="match status" value="1"/>
</dbReference>
<keyword evidence="3" id="KW-0804">Transcription</keyword>
<feature type="domain" description="HTH marR-type" evidence="4">
    <location>
        <begin position="1"/>
        <end position="135"/>
    </location>
</feature>
<name>A0ABQ1ECQ2_9CLOT</name>
<evidence type="ECO:0000256" key="1">
    <source>
        <dbReference type="ARBA" id="ARBA00023015"/>
    </source>
</evidence>
<dbReference type="InterPro" id="IPR036390">
    <property type="entry name" value="WH_DNA-bd_sf"/>
</dbReference>
<dbReference type="SMART" id="SM00347">
    <property type="entry name" value="HTH_MARR"/>
    <property type="match status" value="1"/>
</dbReference>
<proteinExistence type="predicted"/>
<dbReference type="Pfam" id="PF01047">
    <property type="entry name" value="MarR"/>
    <property type="match status" value="1"/>
</dbReference>
<keyword evidence="1" id="KW-0805">Transcription regulation</keyword>
<gene>
    <name evidence="5" type="ORF">CSC2_29410</name>
</gene>
<evidence type="ECO:0000313" key="5">
    <source>
        <dbReference type="EMBL" id="GFZ32415.1"/>
    </source>
</evidence>
<dbReference type="Gene3D" id="1.10.10.10">
    <property type="entry name" value="Winged helix-like DNA-binding domain superfamily/Winged helix DNA-binding domain"/>
    <property type="match status" value="1"/>
</dbReference>
<evidence type="ECO:0000259" key="4">
    <source>
        <dbReference type="PROSITE" id="PS50995"/>
    </source>
</evidence>
<protein>
    <recommendedName>
        <fullName evidence="4">HTH marR-type domain-containing protein</fullName>
    </recommendedName>
</protein>
<dbReference type="Proteomes" id="UP000663802">
    <property type="component" value="Unassembled WGS sequence"/>
</dbReference>
<organism evidence="5 6">
    <name type="scientific">Clostridium zeae</name>
    <dbReference type="NCBI Taxonomy" id="2759022"/>
    <lineage>
        <taxon>Bacteria</taxon>
        <taxon>Bacillati</taxon>
        <taxon>Bacillota</taxon>
        <taxon>Clostridia</taxon>
        <taxon>Eubacteriales</taxon>
        <taxon>Clostridiaceae</taxon>
        <taxon>Clostridium</taxon>
    </lineage>
</organism>
<evidence type="ECO:0000313" key="6">
    <source>
        <dbReference type="Proteomes" id="UP000663802"/>
    </source>
</evidence>
<dbReference type="SUPFAM" id="SSF46785">
    <property type="entry name" value="Winged helix' DNA-binding domain"/>
    <property type="match status" value="1"/>
</dbReference>
<reference evidence="5 6" key="1">
    <citation type="journal article" date="2021" name="Int. J. Syst. Evol. Microbiol.">
        <title>Clostridium zeae sp. nov., isolated from corn silage.</title>
        <authorList>
            <person name="Kobayashi H."/>
            <person name="Tanizawa Y."/>
            <person name="Yagura M."/>
            <person name="Sakamoto M."/>
            <person name="Ohkuma M."/>
            <person name="Tohno M."/>
        </authorList>
    </citation>
    <scope>NUCLEOTIDE SEQUENCE [LARGE SCALE GENOMIC DNA]</scope>
    <source>
        <strain evidence="5 6">CSC2</strain>
    </source>
</reference>
<evidence type="ECO:0000256" key="2">
    <source>
        <dbReference type="ARBA" id="ARBA00023125"/>
    </source>
</evidence>
<dbReference type="RefSeq" id="WP_228731284.1">
    <property type="nucleotide sequence ID" value="NZ_BMBA01000002.1"/>
</dbReference>
<dbReference type="InterPro" id="IPR036388">
    <property type="entry name" value="WH-like_DNA-bd_sf"/>
</dbReference>
<keyword evidence="2" id="KW-0238">DNA-binding</keyword>
<sequence length="137" mass="15986">MTPNSHEVEIKNLLIKYDYKNLYDMDLMLSEIHVIDIIVKNQLPNATFIANNLNMTKGAISKITNKLLKKDLIKGNRLENNKKDIYYSLTTLGKEVFKIHEILHENEHDKFVKILNQYDKDGLAIINNFLDDLINKL</sequence>
<dbReference type="PANTHER" id="PTHR35790">
    <property type="entry name" value="HTH-TYPE TRANSCRIPTIONAL REGULATOR PCHR"/>
    <property type="match status" value="1"/>
</dbReference>
<accession>A0ABQ1ECQ2</accession>